<dbReference type="InterPro" id="IPR053896">
    <property type="entry name" value="BTN3A2-like_Ig-C"/>
</dbReference>
<accession>A0A8T2PS61</accession>
<keyword evidence="7" id="KW-1015">Disulfide bond</keyword>
<dbReference type="InterPro" id="IPR036179">
    <property type="entry name" value="Ig-like_dom_sf"/>
</dbReference>
<dbReference type="PANTHER" id="PTHR25466">
    <property type="entry name" value="T-LYMPHOCYTE ACTIVATION ANTIGEN"/>
    <property type="match status" value="1"/>
</dbReference>
<keyword evidence="3 11" id="KW-0812">Transmembrane</keyword>
<dbReference type="GO" id="GO:0007166">
    <property type="term" value="P:cell surface receptor signaling pathway"/>
    <property type="evidence" value="ECO:0007669"/>
    <property type="project" value="TreeGrafter"/>
</dbReference>
<evidence type="ECO:0000256" key="7">
    <source>
        <dbReference type="ARBA" id="ARBA00023157"/>
    </source>
</evidence>
<keyword evidence="9" id="KW-0325">Glycoprotein</keyword>
<dbReference type="SUPFAM" id="SSF52540">
    <property type="entry name" value="P-loop containing nucleoside triphosphate hydrolases"/>
    <property type="match status" value="1"/>
</dbReference>
<evidence type="ECO:0000256" key="3">
    <source>
        <dbReference type="ARBA" id="ARBA00022692"/>
    </source>
</evidence>
<evidence type="ECO:0000256" key="4">
    <source>
        <dbReference type="ARBA" id="ARBA00022729"/>
    </source>
</evidence>
<feature type="domain" description="Ig-like" evidence="12">
    <location>
        <begin position="12"/>
        <end position="130"/>
    </location>
</feature>
<sequence>MRNQAQRGYPSPLALFTVEVSKPSYKAEFLGNVTMECSFLPGDRVQNVSVFWRRILPKPPMEVYKLDNWQEDLSTQDPHYRGRVRLKKEELRNGRVLLQISNLRINDAGTYQCLVEMGGADYKQTTLNVTASYDAIKKSIKANGNEVELSCEAQGYPQAVVVWTDGTGRNFTKESNVTMVTTSNQLYHITSRVTVKNSNNTYKCSFVEGELLGRSAIFHIPDDILTGKSSFVAFLFVIIIGIIAICFGIMVYFRQKGLRQDTTIDIQDCFEENSTRIENLREVLRSRYAGLISDQEVIQRCMSYCNNLLPEVLQNREGLALNVTALVPDAGKTYLLEGPSKSGKTSMALTLAYTWAQNSEWDPFSIKHYHLVVLVRCEGMKGDLFQEVMSQLDLDGTVSVRTLRESLTGSVEALLVLDGYKCGNRETDESLREFLRERQACRVLVTALQGQCDNMMDLFQTVLVLREEDVEER</sequence>
<evidence type="ECO:0000313" key="13">
    <source>
        <dbReference type="EMBL" id="KAG9354159.1"/>
    </source>
</evidence>
<dbReference type="InterPro" id="IPR013106">
    <property type="entry name" value="Ig_V-set"/>
</dbReference>
<dbReference type="AlphaFoldDB" id="A0A8T2PS61"/>
<proteinExistence type="predicted"/>
<dbReference type="Pfam" id="PF22705">
    <property type="entry name" value="C2-set_3"/>
    <property type="match status" value="1"/>
</dbReference>
<protein>
    <recommendedName>
        <fullName evidence="12">Ig-like domain-containing protein</fullName>
    </recommendedName>
</protein>
<comment type="caution">
    <text evidence="13">The sequence shown here is derived from an EMBL/GenBank/DDBJ whole genome shotgun (WGS) entry which is preliminary data.</text>
</comment>
<keyword evidence="5 11" id="KW-1133">Transmembrane helix</keyword>
<evidence type="ECO:0000256" key="9">
    <source>
        <dbReference type="ARBA" id="ARBA00023180"/>
    </source>
</evidence>
<dbReference type="GO" id="GO:0071222">
    <property type="term" value="P:cellular response to lipopolysaccharide"/>
    <property type="evidence" value="ECO:0007669"/>
    <property type="project" value="TreeGrafter"/>
</dbReference>
<dbReference type="GO" id="GO:0009897">
    <property type="term" value="C:external side of plasma membrane"/>
    <property type="evidence" value="ECO:0007669"/>
    <property type="project" value="TreeGrafter"/>
</dbReference>
<keyword evidence="2" id="KW-1003">Cell membrane</keyword>
<comment type="subcellular location">
    <subcellularLocation>
        <location evidence="1">Cell membrane</location>
        <topology evidence="1">Single-pass type I membrane protein</topology>
    </subcellularLocation>
</comment>
<dbReference type="InterPro" id="IPR051713">
    <property type="entry name" value="T-cell_Activation_Regulation"/>
</dbReference>
<evidence type="ECO:0000256" key="11">
    <source>
        <dbReference type="SAM" id="Phobius"/>
    </source>
</evidence>
<organism evidence="13 14">
    <name type="scientific">Albula glossodonta</name>
    <name type="common">roundjaw bonefish</name>
    <dbReference type="NCBI Taxonomy" id="121402"/>
    <lineage>
        <taxon>Eukaryota</taxon>
        <taxon>Metazoa</taxon>
        <taxon>Chordata</taxon>
        <taxon>Craniata</taxon>
        <taxon>Vertebrata</taxon>
        <taxon>Euteleostomi</taxon>
        <taxon>Actinopterygii</taxon>
        <taxon>Neopterygii</taxon>
        <taxon>Teleostei</taxon>
        <taxon>Albuliformes</taxon>
        <taxon>Albulidae</taxon>
        <taxon>Albula</taxon>
    </lineage>
</organism>
<reference evidence="13" key="1">
    <citation type="thesis" date="2021" institute="BYU ScholarsArchive" country="Provo, UT, USA">
        <title>Applications of and Algorithms for Genome Assembly and Genomic Analyses with an Emphasis on Marine Teleosts.</title>
        <authorList>
            <person name="Pickett B.D."/>
        </authorList>
    </citation>
    <scope>NUCLEOTIDE SEQUENCE</scope>
    <source>
        <strain evidence="13">HI-2016</strain>
    </source>
</reference>
<keyword evidence="8" id="KW-0675">Receptor</keyword>
<dbReference type="PROSITE" id="PS50835">
    <property type="entry name" value="IG_LIKE"/>
    <property type="match status" value="2"/>
</dbReference>
<dbReference type="GO" id="GO:0031295">
    <property type="term" value="P:T cell costimulation"/>
    <property type="evidence" value="ECO:0007669"/>
    <property type="project" value="TreeGrafter"/>
</dbReference>
<evidence type="ECO:0000256" key="10">
    <source>
        <dbReference type="ARBA" id="ARBA00023319"/>
    </source>
</evidence>
<dbReference type="SMART" id="SM00406">
    <property type="entry name" value="IGv"/>
    <property type="match status" value="1"/>
</dbReference>
<dbReference type="InterPro" id="IPR007110">
    <property type="entry name" value="Ig-like_dom"/>
</dbReference>
<evidence type="ECO:0000256" key="6">
    <source>
        <dbReference type="ARBA" id="ARBA00023136"/>
    </source>
</evidence>
<dbReference type="GO" id="GO:0042102">
    <property type="term" value="P:positive regulation of T cell proliferation"/>
    <property type="evidence" value="ECO:0007669"/>
    <property type="project" value="TreeGrafter"/>
</dbReference>
<dbReference type="InterPro" id="IPR003599">
    <property type="entry name" value="Ig_sub"/>
</dbReference>
<dbReference type="GO" id="GO:0006955">
    <property type="term" value="P:immune response"/>
    <property type="evidence" value="ECO:0007669"/>
    <property type="project" value="TreeGrafter"/>
</dbReference>
<gene>
    <name evidence="13" type="ORF">JZ751_012283</name>
</gene>
<dbReference type="Gene3D" id="3.40.50.300">
    <property type="entry name" value="P-loop containing nucleotide triphosphate hydrolases"/>
    <property type="match status" value="1"/>
</dbReference>
<evidence type="ECO:0000259" key="12">
    <source>
        <dbReference type="PROSITE" id="PS50835"/>
    </source>
</evidence>
<evidence type="ECO:0000256" key="8">
    <source>
        <dbReference type="ARBA" id="ARBA00023170"/>
    </source>
</evidence>
<dbReference type="GO" id="GO:0042130">
    <property type="term" value="P:negative regulation of T cell proliferation"/>
    <property type="evidence" value="ECO:0007669"/>
    <property type="project" value="TreeGrafter"/>
</dbReference>
<evidence type="ECO:0000313" key="14">
    <source>
        <dbReference type="Proteomes" id="UP000824540"/>
    </source>
</evidence>
<feature type="domain" description="Ig-like" evidence="12">
    <location>
        <begin position="144"/>
        <end position="204"/>
    </location>
</feature>
<keyword evidence="6 11" id="KW-0472">Membrane</keyword>
<evidence type="ECO:0000256" key="1">
    <source>
        <dbReference type="ARBA" id="ARBA00004251"/>
    </source>
</evidence>
<evidence type="ECO:0000256" key="2">
    <source>
        <dbReference type="ARBA" id="ARBA00022475"/>
    </source>
</evidence>
<dbReference type="EMBL" id="JAFBMS010000003">
    <property type="protein sequence ID" value="KAG9354159.1"/>
    <property type="molecule type" value="Genomic_DNA"/>
</dbReference>
<dbReference type="SMART" id="SM00409">
    <property type="entry name" value="IG"/>
    <property type="match status" value="1"/>
</dbReference>
<keyword evidence="4" id="KW-0732">Signal</keyword>
<dbReference type="Gene3D" id="2.60.40.10">
    <property type="entry name" value="Immunoglobulins"/>
    <property type="match status" value="2"/>
</dbReference>
<name>A0A8T2PS61_9TELE</name>
<dbReference type="Proteomes" id="UP000824540">
    <property type="component" value="Unassembled WGS sequence"/>
</dbReference>
<dbReference type="InterPro" id="IPR027417">
    <property type="entry name" value="P-loop_NTPase"/>
</dbReference>
<keyword evidence="14" id="KW-1185">Reference proteome</keyword>
<dbReference type="Pfam" id="PF07686">
    <property type="entry name" value="V-set"/>
    <property type="match status" value="1"/>
</dbReference>
<dbReference type="SUPFAM" id="SSF48726">
    <property type="entry name" value="Immunoglobulin"/>
    <property type="match status" value="2"/>
</dbReference>
<dbReference type="OrthoDB" id="8680608at2759"/>
<evidence type="ECO:0000256" key="5">
    <source>
        <dbReference type="ARBA" id="ARBA00022989"/>
    </source>
</evidence>
<dbReference type="PANTHER" id="PTHR25466:SF3">
    <property type="entry name" value="PROGRAMMED CELL DEATH 1 LIGAND 1"/>
    <property type="match status" value="1"/>
</dbReference>
<dbReference type="InterPro" id="IPR013783">
    <property type="entry name" value="Ig-like_fold"/>
</dbReference>
<keyword evidence="10" id="KW-0393">Immunoglobulin domain</keyword>
<feature type="transmembrane region" description="Helical" evidence="11">
    <location>
        <begin position="231"/>
        <end position="253"/>
    </location>
</feature>